<gene>
    <name evidence="13" type="ORF">BIW11_08181</name>
</gene>
<dbReference type="GO" id="GO:0005901">
    <property type="term" value="C:caveola"/>
    <property type="evidence" value="ECO:0007669"/>
    <property type="project" value="UniProtKB-SubCell"/>
</dbReference>
<reference evidence="13 14" key="1">
    <citation type="journal article" date="2017" name="Gigascience">
        <title>Draft genome of the honey bee ectoparasitic mite, Tropilaelaps mercedesae, is shaped by the parasitic life history.</title>
        <authorList>
            <person name="Dong X."/>
            <person name="Armstrong S.D."/>
            <person name="Xia D."/>
            <person name="Makepeace B.L."/>
            <person name="Darby A.C."/>
            <person name="Kadowaki T."/>
        </authorList>
    </citation>
    <scope>NUCLEOTIDE SEQUENCE [LARGE SCALE GENOMIC DNA]</scope>
    <source>
        <strain evidence="13">Wuxi-XJTLU</strain>
    </source>
</reference>
<dbReference type="PANTHER" id="PTHR11923:SF110">
    <property type="entry name" value="SCAVENGER RECEPTOR CLASS B MEMBER 1"/>
    <property type="match status" value="1"/>
</dbReference>
<protein>
    <recommendedName>
        <fullName evidence="11">Scavenger receptor class B member 1</fullName>
    </recommendedName>
    <alternativeName>
        <fullName evidence="12">SR-BI</fullName>
    </alternativeName>
</protein>
<dbReference type="STRING" id="418985.A0A1V9XQS8"/>
<evidence type="ECO:0000256" key="1">
    <source>
        <dbReference type="ARBA" id="ARBA00004189"/>
    </source>
</evidence>
<keyword evidence="14" id="KW-1185">Reference proteome</keyword>
<dbReference type="PANTHER" id="PTHR11923">
    <property type="entry name" value="SCAVENGER RECEPTOR CLASS B TYPE-1 SR-B1"/>
    <property type="match status" value="1"/>
</dbReference>
<evidence type="ECO:0000256" key="6">
    <source>
        <dbReference type="ARBA" id="ARBA00022989"/>
    </source>
</evidence>
<comment type="similarity">
    <text evidence="3">Belongs to the CD36 family.</text>
</comment>
<keyword evidence="7" id="KW-0472">Membrane</keyword>
<keyword evidence="9" id="KW-0675">Receptor</keyword>
<dbReference type="PRINTS" id="PR01609">
    <property type="entry name" value="CD36FAMILY"/>
</dbReference>
<keyword evidence="4" id="KW-1003">Cell membrane</keyword>
<evidence type="ECO:0000313" key="14">
    <source>
        <dbReference type="Proteomes" id="UP000192247"/>
    </source>
</evidence>
<keyword evidence="5" id="KW-0812">Transmembrane</keyword>
<evidence type="ECO:0000256" key="7">
    <source>
        <dbReference type="ARBA" id="ARBA00023136"/>
    </source>
</evidence>
<evidence type="ECO:0000256" key="11">
    <source>
        <dbReference type="ARBA" id="ARBA00040821"/>
    </source>
</evidence>
<dbReference type="OrthoDB" id="514335at2759"/>
<evidence type="ECO:0000256" key="9">
    <source>
        <dbReference type="ARBA" id="ARBA00023170"/>
    </source>
</evidence>
<evidence type="ECO:0000256" key="8">
    <source>
        <dbReference type="ARBA" id="ARBA00023157"/>
    </source>
</evidence>
<dbReference type="GO" id="GO:0005044">
    <property type="term" value="F:scavenger receptor activity"/>
    <property type="evidence" value="ECO:0007669"/>
    <property type="project" value="TreeGrafter"/>
</dbReference>
<dbReference type="Proteomes" id="UP000192247">
    <property type="component" value="Unassembled WGS sequence"/>
</dbReference>
<organism evidence="13 14">
    <name type="scientific">Tropilaelaps mercedesae</name>
    <dbReference type="NCBI Taxonomy" id="418985"/>
    <lineage>
        <taxon>Eukaryota</taxon>
        <taxon>Metazoa</taxon>
        <taxon>Ecdysozoa</taxon>
        <taxon>Arthropoda</taxon>
        <taxon>Chelicerata</taxon>
        <taxon>Arachnida</taxon>
        <taxon>Acari</taxon>
        <taxon>Parasitiformes</taxon>
        <taxon>Mesostigmata</taxon>
        <taxon>Gamasina</taxon>
        <taxon>Dermanyssoidea</taxon>
        <taxon>Laelapidae</taxon>
        <taxon>Tropilaelaps</taxon>
    </lineage>
</organism>
<evidence type="ECO:0000256" key="2">
    <source>
        <dbReference type="ARBA" id="ARBA00004651"/>
    </source>
</evidence>
<evidence type="ECO:0000256" key="4">
    <source>
        <dbReference type="ARBA" id="ARBA00022475"/>
    </source>
</evidence>
<dbReference type="GO" id="GO:0005737">
    <property type="term" value="C:cytoplasm"/>
    <property type="evidence" value="ECO:0007669"/>
    <property type="project" value="TreeGrafter"/>
</dbReference>
<comment type="caution">
    <text evidence="13">The sequence shown here is derived from an EMBL/GenBank/DDBJ whole genome shotgun (WGS) entry which is preliminary data.</text>
</comment>
<proteinExistence type="inferred from homology"/>
<feature type="non-terminal residue" evidence="13">
    <location>
        <position position="1"/>
    </location>
</feature>
<dbReference type="AlphaFoldDB" id="A0A1V9XQS8"/>
<name>A0A1V9XQS8_9ACAR</name>
<dbReference type="InParanoid" id="A0A1V9XQS8"/>
<evidence type="ECO:0000313" key="13">
    <source>
        <dbReference type="EMBL" id="OQR75811.1"/>
    </source>
</evidence>
<accession>A0A1V9XQS8</accession>
<keyword evidence="8" id="KW-1015">Disulfide bond</keyword>
<dbReference type="InterPro" id="IPR002159">
    <property type="entry name" value="CD36_fam"/>
</dbReference>
<dbReference type="EMBL" id="MNPL01005744">
    <property type="protein sequence ID" value="OQR75811.1"/>
    <property type="molecule type" value="Genomic_DNA"/>
</dbReference>
<evidence type="ECO:0000256" key="5">
    <source>
        <dbReference type="ARBA" id="ARBA00022692"/>
    </source>
</evidence>
<sequence length="59" mass="7017">LQNLVIDPSNEVYESWQEPPIDIYVKLYLFNYTNPEKMQAGLKPKVEELGPFVYRWLPC</sequence>
<dbReference type="Pfam" id="PF01130">
    <property type="entry name" value="CD36"/>
    <property type="match status" value="1"/>
</dbReference>
<evidence type="ECO:0000256" key="10">
    <source>
        <dbReference type="ARBA" id="ARBA00023180"/>
    </source>
</evidence>
<evidence type="ECO:0000256" key="3">
    <source>
        <dbReference type="ARBA" id="ARBA00010532"/>
    </source>
</evidence>
<comment type="subcellular location">
    <subcellularLocation>
        <location evidence="2">Cell membrane</location>
        <topology evidence="2">Multi-pass membrane protein</topology>
    </subcellularLocation>
    <subcellularLocation>
        <location evidence="1">Membrane</location>
        <location evidence="1">Caveola</location>
        <topology evidence="1">Multi-pass membrane protein</topology>
    </subcellularLocation>
</comment>
<keyword evidence="10" id="KW-0325">Glycoprotein</keyword>
<evidence type="ECO:0000256" key="12">
    <source>
        <dbReference type="ARBA" id="ARBA00042244"/>
    </source>
</evidence>
<keyword evidence="6" id="KW-1133">Transmembrane helix</keyword>